<evidence type="ECO:0000313" key="1">
    <source>
        <dbReference type="EMBL" id="JAH70058.1"/>
    </source>
</evidence>
<dbReference type="AlphaFoldDB" id="A0A0E9UYI6"/>
<organism evidence="1">
    <name type="scientific">Anguilla anguilla</name>
    <name type="common">European freshwater eel</name>
    <name type="synonym">Muraena anguilla</name>
    <dbReference type="NCBI Taxonomy" id="7936"/>
    <lineage>
        <taxon>Eukaryota</taxon>
        <taxon>Metazoa</taxon>
        <taxon>Chordata</taxon>
        <taxon>Craniata</taxon>
        <taxon>Vertebrata</taxon>
        <taxon>Euteleostomi</taxon>
        <taxon>Actinopterygii</taxon>
        <taxon>Neopterygii</taxon>
        <taxon>Teleostei</taxon>
        <taxon>Anguilliformes</taxon>
        <taxon>Anguillidae</taxon>
        <taxon>Anguilla</taxon>
    </lineage>
</organism>
<name>A0A0E9UYI6_ANGAN</name>
<dbReference type="EMBL" id="GBXM01038519">
    <property type="protein sequence ID" value="JAH70058.1"/>
    <property type="molecule type" value="Transcribed_RNA"/>
</dbReference>
<reference evidence="1" key="1">
    <citation type="submission" date="2014-11" db="EMBL/GenBank/DDBJ databases">
        <authorList>
            <person name="Amaro Gonzalez C."/>
        </authorList>
    </citation>
    <scope>NUCLEOTIDE SEQUENCE</scope>
</reference>
<sequence length="46" mass="5170">MFKFVPSRGINFVSLRKSTKHGILPGVPKLLRTTVVILIIRSSKSF</sequence>
<accession>A0A0E9UYI6</accession>
<protein>
    <submittedName>
        <fullName evidence="1">Uncharacterized protein</fullName>
    </submittedName>
</protein>
<proteinExistence type="predicted"/>
<reference evidence="1" key="2">
    <citation type="journal article" date="2015" name="Fish Shellfish Immunol.">
        <title>Early steps in the European eel (Anguilla anguilla)-Vibrio vulnificus interaction in the gills: Role of the RtxA13 toxin.</title>
        <authorList>
            <person name="Callol A."/>
            <person name="Pajuelo D."/>
            <person name="Ebbesson L."/>
            <person name="Teles M."/>
            <person name="MacKenzie S."/>
            <person name="Amaro C."/>
        </authorList>
    </citation>
    <scope>NUCLEOTIDE SEQUENCE</scope>
</reference>